<dbReference type="AlphaFoldDB" id="A0A1H4DH14"/>
<gene>
    <name evidence="2" type="ORF">SAMN05421743_107114</name>
</gene>
<name>A0A1H4DH14_9BACI</name>
<reference evidence="2 3" key="1">
    <citation type="submission" date="2016-10" db="EMBL/GenBank/DDBJ databases">
        <authorList>
            <person name="de Groot N.N."/>
        </authorList>
    </citation>
    <scope>NUCLEOTIDE SEQUENCE [LARGE SCALE GENOMIC DNA]</scope>
    <source>
        <strain evidence="2 3">CCM7597</strain>
    </source>
</reference>
<dbReference type="Proteomes" id="UP000198584">
    <property type="component" value="Unassembled WGS sequence"/>
</dbReference>
<organism evidence="2 3">
    <name type="scientific">Thalassobacillus cyri</name>
    <dbReference type="NCBI Taxonomy" id="571932"/>
    <lineage>
        <taxon>Bacteria</taxon>
        <taxon>Bacillati</taxon>
        <taxon>Bacillota</taxon>
        <taxon>Bacilli</taxon>
        <taxon>Bacillales</taxon>
        <taxon>Bacillaceae</taxon>
        <taxon>Thalassobacillus</taxon>
    </lineage>
</organism>
<evidence type="ECO:0000256" key="1">
    <source>
        <dbReference type="SAM" id="Phobius"/>
    </source>
</evidence>
<evidence type="ECO:0000313" key="2">
    <source>
        <dbReference type="EMBL" id="SEA71532.1"/>
    </source>
</evidence>
<evidence type="ECO:0008006" key="4">
    <source>
        <dbReference type="Google" id="ProtNLM"/>
    </source>
</evidence>
<keyword evidence="1" id="KW-0472">Membrane</keyword>
<keyword evidence="1" id="KW-0812">Transmembrane</keyword>
<dbReference type="STRING" id="571932.SAMN05421743_107114"/>
<feature type="transmembrane region" description="Helical" evidence="1">
    <location>
        <begin position="60"/>
        <end position="81"/>
    </location>
</feature>
<evidence type="ECO:0000313" key="3">
    <source>
        <dbReference type="Proteomes" id="UP000198584"/>
    </source>
</evidence>
<proteinExistence type="predicted"/>
<feature type="transmembrane region" description="Helical" evidence="1">
    <location>
        <begin position="12"/>
        <end position="28"/>
    </location>
</feature>
<keyword evidence="1" id="KW-1133">Transmembrane helix</keyword>
<protein>
    <recommendedName>
        <fullName evidence="4">DUF3953 domain-containing protein</fullName>
    </recommendedName>
</protein>
<dbReference type="EMBL" id="FNQR01000007">
    <property type="protein sequence ID" value="SEA71532.1"/>
    <property type="molecule type" value="Genomic_DNA"/>
</dbReference>
<accession>A0A1H4DH14</accession>
<keyword evidence="3" id="KW-1185">Reference proteome</keyword>
<sequence>MKHPYEKLQRLQVLSMILALVLAIVALAQQAFSWTVLAMFYMLALSFMFEGMVELQKRNTFHFISQVIRALLIAIFSTFLFF</sequence>